<dbReference type="Pfam" id="PF00069">
    <property type="entry name" value="Pkinase"/>
    <property type="match status" value="1"/>
</dbReference>
<keyword evidence="21" id="KW-0675">Receptor</keyword>
<evidence type="ECO:0000256" key="16">
    <source>
        <dbReference type="ARBA" id="ARBA00022777"/>
    </source>
</evidence>
<comment type="cofactor">
    <cofactor evidence="1">
        <name>Mn(2+)</name>
        <dbReference type="ChEBI" id="CHEBI:29035"/>
    </cofactor>
</comment>
<evidence type="ECO:0000256" key="5">
    <source>
        <dbReference type="ARBA" id="ARBA00008684"/>
    </source>
</evidence>
<comment type="similarity">
    <text evidence="5">Belongs to the protein kinase superfamily. Ser/Thr protein kinase family.</text>
</comment>
<evidence type="ECO:0000256" key="19">
    <source>
        <dbReference type="ARBA" id="ARBA00022989"/>
    </source>
</evidence>
<evidence type="ECO:0000256" key="10">
    <source>
        <dbReference type="ARBA" id="ARBA00022614"/>
    </source>
</evidence>
<feature type="binding site" evidence="28">
    <location>
        <position position="703"/>
    </location>
    <ligand>
        <name>ATP</name>
        <dbReference type="ChEBI" id="CHEBI:30616"/>
    </ligand>
</feature>
<dbReference type="EnsemblPlants" id="OBART02G24060.1">
    <property type="protein sequence ID" value="OBART02G24060.1"/>
    <property type="gene ID" value="OBART02G24060"/>
</dbReference>
<keyword evidence="14" id="KW-0677">Repeat</keyword>
<dbReference type="PROSITE" id="PS00108">
    <property type="entry name" value="PROTEIN_KINASE_ST"/>
    <property type="match status" value="1"/>
</dbReference>
<dbReference type="InterPro" id="IPR013210">
    <property type="entry name" value="LRR_N_plant-typ"/>
</dbReference>
<evidence type="ECO:0000256" key="21">
    <source>
        <dbReference type="ARBA" id="ARBA00023170"/>
    </source>
</evidence>
<dbReference type="FunFam" id="3.80.10.10:FF:000129">
    <property type="entry name" value="Leucine-rich repeat receptor-like kinase"/>
    <property type="match status" value="1"/>
</dbReference>
<protein>
    <recommendedName>
        <fullName evidence="27">Receptor kinase-like protein Xa21</fullName>
        <ecNumber evidence="6">2.7.11.1</ecNumber>
    </recommendedName>
</protein>
<dbReference type="InterPro" id="IPR003591">
    <property type="entry name" value="Leu-rich_rpt_typical-subtyp"/>
</dbReference>
<dbReference type="FunFam" id="3.80.10.10:FF:000041">
    <property type="entry name" value="LRR receptor-like serine/threonine-protein kinase ERECTA"/>
    <property type="match status" value="1"/>
</dbReference>
<dbReference type="InterPro" id="IPR001611">
    <property type="entry name" value="Leu-rich_rpt"/>
</dbReference>
<keyword evidence="19" id="KW-1133">Transmembrane helix</keyword>
<sequence length="1828" mass="201287">MLVLKVLLLLLYGVGNIGCSTVPDNTTDMLSLLGFKEAITNDPLGVLNNWNKSIHFCSWKGVWCSPKHPGRVTALKLAGQGLSGTIAASVGNLTSVRSVDLSSNNFSGQIPHLANLQKMQVLNLSFNTLDGIIPDTLTNCSNLRNLDLYTNLLKGMIPSAIGLLRNLVYIDLSRNNLTGTIPASLKNISLLGKIYLQDNQLEGSIPDELGRFSNILVLVLGGNRLSGNIPASLFNLSSLQALELRANLLGGTLPTNTGDHLTNLRKLYMGHNMLEGHIPASLSNASMLEDIVLQSNNFTGRIPTSLVQLLRLSKLDLQLNMLEAKDTEGWKFLDALTNCTALKMLALAANQLQGVIPNSIGCLPSTLQYLILGGNKLSGIILPSIGNLSGLILLALDENSLAGAIDQWIGNLKNLQSLYLQKNMFTGPIPYSIGNLTHLTELYMENNAFEGHIPPSLGNPSLMLKLDLSYNSLQGTIPPEISNLRQLIYLQLTSNKLTGKIPDSLGMCQNLVIIQMDQNFLTGTIPISLGNLKGLSVLNLSHNILSGTIPAVLGDLPLLSNLDLAYNNLQGEIPRNGLFRNATSVYLEGNRGLCGGVMDLHMPSCPQVSHRIERKSNLTRLLIPIVGFLSLTVLICLIYLVKKTPRRTYLSLLSFGKQFPRVSYKDIAQATGNFSRLNLIGRGSYSSVYRAKLSPVKIQVAIKVFDLEMRCADESFISECEILRSIRHRNLLPILTACSTIDYSGNDFKALIYEYMPNGNLDMWLHKKIPVLLQNRVNIAVDIANALSYLHHECERSIIHCDLKPTNILLDSDMNAYLGDFGISSLILESKFASCPNSLIGLKGTIGYIAPEYAQCGNASTYGDVYGFGIVLLEMLTGKRPTDPMFENELNIVNFVEKSFPEQIPHIIDAQLQEECKGFNQERIEQENRFYKCLLSVALSCTHPIPRERMDTREIAIKLQAIRTSYAEATKRDDRLRRRELQCTMELCSGICPLAECRSVRRRGVFLFPLGESTASARTKCLTPVTKASCVQSNMVVLLALLLLTCGFGNVRCLPNHDDYSVDLQALLGFKQGITSDPNGALSNWNASIHFYSWNGVNCSQARPWRVTGLNLTRKSLSGQISSSLGNLTFLRKLLLRDNNFYGPIPLLNDFQHLEVLNLSQNSLNGIIPDGLANCSSLTALVLSSNNLTGRIPLTIWNLSMLLGLDLSQNNLAGIIPEALGKIASLQYVDLSENQLNGRIPNEFWQLQNIGVLYLNQNNLSGELPQSLPNMSSLTILSLTSNMLGSTLPSNIGDALPNIQFLYLGKNMFEGNIPYSIGNASELTELELRLNHLSGHVPSSFGKLSSMSYLNLGQNKLEANDSKSWEFFHALANCTLLTALSLSNNQLQGVIPNSIGNFSVNLHYVLMGGNKLSGIVPPSIGKLRDLIQLSLDESNLTGTIEEWIGKLTKLQRLNLQMKLSGQFHPPFAILHNWKHSDHLLRSFPITICQAPSISPNDLNLTKLDMSYNKFRGVIPFGDVYSFGIVFLEIVPGKRPSDPVGTFRIRLAHVIDVHLQEECKGFIEATAVEENGVYPCMLAVPPASCFFLYTPMPKGTNEHERSDMCSEQEQPTKLAVFIQLVLLLLCYGVGNNVVVHCSTVRENNTDLQPLIDFKKGITEDPGGVLISWNTSTHFCRWNGVICTTARPWRVSVLNLTDRSLAGKITSSLANLTSLSILDLSSNLFFGQVPLLNHLKQLDTLNLSINALEGTIPNELINCSNLRALDISGNLLHGVIPPNIGSLTKLEYLDLAANNITGIIPASVQNLTHLNFRGILRSNRRRRYQILYVH</sequence>
<evidence type="ECO:0000256" key="11">
    <source>
        <dbReference type="ARBA" id="ARBA00022679"/>
    </source>
</evidence>
<dbReference type="PANTHER" id="PTHR48054:SF53">
    <property type="entry name" value="PROTEIN KINASE DOMAIN-CONTAINING PROTEIN"/>
    <property type="match status" value="1"/>
</dbReference>
<dbReference type="InterPro" id="IPR011009">
    <property type="entry name" value="Kinase-like_dom_sf"/>
</dbReference>
<evidence type="ECO:0000256" key="6">
    <source>
        <dbReference type="ARBA" id="ARBA00012513"/>
    </source>
</evidence>
<dbReference type="InterPro" id="IPR052592">
    <property type="entry name" value="LRR-RLK"/>
</dbReference>
<evidence type="ECO:0000256" key="3">
    <source>
        <dbReference type="ARBA" id="ARBA00004162"/>
    </source>
</evidence>
<keyword evidence="11" id="KW-0808">Transferase</keyword>
<keyword evidence="15 28" id="KW-0547">Nucleotide-binding</keyword>
<dbReference type="PANTHER" id="PTHR48054">
    <property type="entry name" value="RECEPTOR KINASE-LIKE PROTEIN XA21"/>
    <property type="match status" value="1"/>
</dbReference>
<evidence type="ECO:0000256" key="15">
    <source>
        <dbReference type="ARBA" id="ARBA00022741"/>
    </source>
</evidence>
<dbReference type="FunFam" id="3.80.10.10:FF:000383">
    <property type="entry name" value="Leucine-rich repeat receptor protein kinase EMS1"/>
    <property type="match status" value="1"/>
</dbReference>
<comment type="cofactor">
    <cofactor evidence="2">
        <name>Mg(2+)</name>
        <dbReference type="ChEBI" id="CHEBI:18420"/>
    </cofactor>
</comment>
<evidence type="ECO:0000256" key="14">
    <source>
        <dbReference type="ARBA" id="ARBA00022737"/>
    </source>
</evidence>
<keyword evidence="32" id="KW-1185">Reference proteome</keyword>
<dbReference type="Gene3D" id="1.10.510.10">
    <property type="entry name" value="Transferase(Phosphotransferase) domain 1"/>
    <property type="match status" value="1"/>
</dbReference>
<evidence type="ECO:0000256" key="9">
    <source>
        <dbReference type="ARBA" id="ARBA00022553"/>
    </source>
</evidence>
<dbReference type="FunFam" id="3.80.10.10:FF:000275">
    <property type="entry name" value="Leucine-rich repeat receptor-like protein kinase"/>
    <property type="match status" value="2"/>
</dbReference>
<dbReference type="InterPro" id="IPR008271">
    <property type="entry name" value="Ser/Thr_kinase_AS"/>
</dbReference>
<evidence type="ECO:0000313" key="32">
    <source>
        <dbReference type="Proteomes" id="UP000026960"/>
    </source>
</evidence>
<evidence type="ECO:0000256" key="25">
    <source>
        <dbReference type="ARBA" id="ARBA00054320"/>
    </source>
</evidence>
<dbReference type="Pfam" id="PF08263">
    <property type="entry name" value="LRRNT_2"/>
    <property type="match status" value="3"/>
</dbReference>
<dbReference type="PROSITE" id="PS00107">
    <property type="entry name" value="PROTEIN_KINASE_ATP"/>
    <property type="match status" value="1"/>
</dbReference>
<evidence type="ECO:0000259" key="30">
    <source>
        <dbReference type="PROSITE" id="PS50011"/>
    </source>
</evidence>
<dbReference type="PROSITE" id="PS50011">
    <property type="entry name" value="PROTEIN_KINASE_DOM"/>
    <property type="match status" value="1"/>
</dbReference>
<evidence type="ECO:0000256" key="17">
    <source>
        <dbReference type="ARBA" id="ARBA00022824"/>
    </source>
</evidence>
<comment type="catalytic activity">
    <reaction evidence="24">
        <text>L-seryl-[protein] + ATP = O-phospho-L-seryl-[protein] + ADP + H(+)</text>
        <dbReference type="Rhea" id="RHEA:17989"/>
        <dbReference type="Rhea" id="RHEA-COMP:9863"/>
        <dbReference type="Rhea" id="RHEA-COMP:11604"/>
        <dbReference type="ChEBI" id="CHEBI:15378"/>
        <dbReference type="ChEBI" id="CHEBI:29999"/>
        <dbReference type="ChEBI" id="CHEBI:30616"/>
        <dbReference type="ChEBI" id="CHEBI:83421"/>
        <dbReference type="ChEBI" id="CHEBI:456216"/>
        <dbReference type="EC" id="2.7.11.1"/>
    </reaction>
</comment>
<keyword evidence="10" id="KW-0433">Leucine-rich repeat</keyword>
<dbReference type="SMART" id="SM00369">
    <property type="entry name" value="LRR_TYP"/>
    <property type="match status" value="14"/>
</dbReference>
<dbReference type="InterPro" id="IPR000719">
    <property type="entry name" value="Prot_kinase_dom"/>
</dbReference>
<dbReference type="Gene3D" id="3.80.10.10">
    <property type="entry name" value="Ribonuclease Inhibitor"/>
    <property type="match status" value="7"/>
</dbReference>
<dbReference type="GO" id="GO:0004674">
    <property type="term" value="F:protein serine/threonine kinase activity"/>
    <property type="evidence" value="ECO:0007669"/>
    <property type="project" value="UniProtKB-KW"/>
</dbReference>
<dbReference type="HOGENOM" id="CLU_238680_0_0_1"/>
<dbReference type="FunFam" id="3.80.10.10:FF:000905">
    <property type="entry name" value="Receptor-like protein kinase 7"/>
    <property type="match status" value="1"/>
</dbReference>
<evidence type="ECO:0000256" key="29">
    <source>
        <dbReference type="SAM" id="SignalP"/>
    </source>
</evidence>
<evidence type="ECO:0000256" key="8">
    <source>
        <dbReference type="ARBA" id="ARBA00022527"/>
    </source>
</evidence>
<keyword evidence="9" id="KW-0597">Phosphoprotein</keyword>
<evidence type="ECO:0000256" key="12">
    <source>
        <dbReference type="ARBA" id="ARBA00022692"/>
    </source>
</evidence>
<dbReference type="eggNOG" id="ENOG502QWDS">
    <property type="taxonomic scope" value="Eukaryota"/>
</dbReference>
<keyword evidence="16" id="KW-0418">Kinase</keyword>
<keyword evidence="13 29" id="KW-0732">Signal</keyword>
<evidence type="ECO:0000256" key="22">
    <source>
        <dbReference type="ARBA" id="ARBA00023180"/>
    </source>
</evidence>
<dbReference type="GO" id="GO:0005789">
    <property type="term" value="C:endoplasmic reticulum membrane"/>
    <property type="evidence" value="ECO:0007669"/>
    <property type="project" value="UniProtKB-SubCell"/>
</dbReference>
<dbReference type="InterPro" id="IPR017441">
    <property type="entry name" value="Protein_kinase_ATP_BS"/>
</dbReference>
<comment type="subcellular location">
    <subcellularLocation>
        <location evidence="3">Cell membrane</location>
        <topology evidence="3">Single-pass membrane protein</topology>
    </subcellularLocation>
    <subcellularLocation>
        <location evidence="4">Endoplasmic reticulum membrane</location>
        <topology evidence="4">Single-pass membrane protein</topology>
    </subcellularLocation>
</comment>
<evidence type="ECO:0000256" key="28">
    <source>
        <dbReference type="PROSITE-ProRule" id="PRU10141"/>
    </source>
</evidence>
<accession>A0A0D3F7L7</accession>
<dbReference type="Pfam" id="PF13855">
    <property type="entry name" value="LRR_8"/>
    <property type="match status" value="4"/>
</dbReference>
<dbReference type="SUPFAM" id="SSF56112">
    <property type="entry name" value="Protein kinase-like (PK-like)"/>
    <property type="match status" value="1"/>
</dbReference>
<keyword evidence="8" id="KW-0723">Serine/threonine-protein kinase</keyword>
<evidence type="ECO:0000256" key="18">
    <source>
        <dbReference type="ARBA" id="ARBA00022840"/>
    </source>
</evidence>
<dbReference type="STRING" id="65489.A0A0D3F7L7"/>
<evidence type="ECO:0000256" key="1">
    <source>
        <dbReference type="ARBA" id="ARBA00001936"/>
    </source>
</evidence>
<keyword evidence="18 28" id="KW-0067">ATP-binding</keyword>
<keyword evidence="7" id="KW-1003">Cell membrane</keyword>
<evidence type="ECO:0000313" key="31">
    <source>
        <dbReference type="EnsemblPlants" id="OBART02G24060.1"/>
    </source>
</evidence>
<feature type="domain" description="Protein kinase" evidence="30">
    <location>
        <begin position="674"/>
        <end position="962"/>
    </location>
</feature>
<evidence type="ECO:0000256" key="23">
    <source>
        <dbReference type="ARBA" id="ARBA00047899"/>
    </source>
</evidence>
<dbReference type="Pfam" id="PF00560">
    <property type="entry name" value="LRR_1"/>
    <property type="match status" value="9"/>
</dbReference>
<dbReference type="FunFam" id="3.30.200.20:FF:000432">
    <property type="entry name" value="LRR receptor-like serine/threonine-protein kinase EFR"/>
    <property type="match status" value="1"/>
</dbReference>
<dbReference type="FunFam" id="3.80.10.10:FF:000095">
    <property type="entry name" value="LRR receptor-like serine/threonine-protein kinase GSO1"/>
    <property type="match status" value="1"/>
</dbReference>
<dbReference type="SMART" id="SM00220">
    <property type="entry name" value="S_TKc"/>
    <property type="match status" value="1"/>
</dbReference>
<dbReference type="FunFam" id="1.10.510.10:FF:000358">
    <property type="entry name" value="Putative leucine-rich repeat receptor-like serine/threonine-protein kinase"/>
    <property type="match status" value="1"/>
</dbReference>
<dbReference type="InterPro" id="IPR032675">
    <property type="entry name" value="LRR_dom_sf"/>
</dbReference>
<reference evidence="31" key="1">
    <citation type="journal article" date="2009" name="Rice">
        <title>De Novo Next Generation Sequencing of Plant Genomes.</title>
        <authorList>
            <person name="Rounsley S."/>
            <person name="Marri P.R."/>
            <person name="Yu Y."/>
            <person name="He R."/>
            <person name="Sisneros N."/>
            <person name="Goicoechea J.L."/>
            <person name="Lee S.J."/>
            <person name="Angelova A."/>
            <person name="Kudrna D."/>
            <person name="Luo M."/>
            <person name="Affourtit J."/>
            <person name="Desany B."/>
            <person name="Knight J."/>
            <person name="Niazi F."/>
            <person name="Egholm M."/>
            <person name="Wing R.A."/>
        </authorList>
    </citation>
    <scope>NUCLEOTIDE SEQUENCE [LARGE SCALE GENOMIC DNA]</scope>
    <source>
        <strain evidence="31">cv. IRGC 105608</strain>
    </source>
</reference>
<dbReference type="Gramene" id="OBART02G24060.1">
    <property type="protein sequence ID" value="OBART02G24060.1"/>
    <property type="gene ID" value="OBART02G24060"/>
</dbReference>
<dbReference type="SUPFAM" id="SSF52058">
    <property type="entry name" value="L domain-like"/>
    <property type="match status" value="5"/>
</dbReference>
<comment type="function">
    <text evidence="25">Receptor kinase that detects X.oryzae pv. oryzae protein Ax21 to promote innate immunity. Following X.oryzae pv. oryzae protein Ax21 detection, undergoes cleavage, releasing the processed protein kinase Xa21 chain.</text>
</comment>
<evidence type="ECO:0000256" key="13">
    <source>
        <dbReference type="ARBA" id="ARBA00022729"/>
    </source>
</evidence>
<evidence type="ECO:0000256" key="2">
    <source>
        <dbReference type="ARBA" id="ARBA00001946"/>
    </source>
</evidence>
<evidence type="ECO:0000256" key="7">
    <source>
        <dbReference type="ARBA" id="ARBA00022475"/>
    </source>
</evidence>
<evidence type="ECO:0000256" key="20">
    <source>
        <dbReference type="ARBA" id="ARBA00023136"/>
    </source>
</evidence>
<keyword evidence="22" id="KW-0325">Glycoprotein</keyword>
<comment type="function">
    <text evidence="26">The processed protein kinase Xa21 chain released by protein cleavage after X.oryzae pv. oryzae protein Ax21 detection translocates into the nucleus where it can bind and regulate WRKY62, a transcription factor. Confers resistance to the bacterial pathogen X.oryzae pv. oryzae (Xoo).</text>
</comment>
<dbReference type="Proteomes" id="UP000026960">
    <property type="component" value="Chromosome 2"/>
</dbReference>
<dbReference type="Gene3D" id="3.30.200.20">
    <property type="entry name" value="Phosphorylase Kinase, domain 1"/>
    <property type="match status" value="1"/>
</dbReference>
<dbReference type="PaxDb" id="65489-OBART02G24060.1"/>
<organism evidence="31">
    <name type="scientific">Oryza barthii</name>
    <dbReference type="NCBI Taxonomy" id="65489"/>
    <lineage>
        <taxon>Eukaryota</taxon>
        <taxon>Viridiplantae</taxon>
        <taxon>Streptophyta</taxon>
        <taxon>Embryophyta</taxon>
        <taxon>Tracheophyta</taxon>
        <taxon>Spermatophyta</taxon>
        <taxon>Magnoliopsida</taxon>
        <taxon>Liliopsida</taxon>
        <taxon>Poales</taxon>
        <taxon>Poaceae</taxon>
        <taxon>BOP clade</taxon>
        <taxon>Oryzoideae</taxon>
        <taxon>Oryzeae</taxon>
        <taxon>Oryzinae</taxon>
        <taxon>Oryza</taxon>
    </lineage>
</organism>
<evidence type="ECO:0000256" key="27">
    <source>
        <dbReference type="ARBA" id="ARBA00072040"/>
    </source>
</evidence>
<dbReference type="SMART" id="SM00365">
    <property type="entry name" value="LRR_SD22"/>
    <property type="match status" value="6"/>
</dbReference>
<feature type="chain" id="PRO_5002261503" description="Receptor kinase-like protein Xa21" evidence="29">
    <location>
        <begin position="20"/>
        <end position="1828"/>
    </location>
</feature>
<keyword evidence="20" id="KW-0472">Membrane</keyword>
<dbReference type="GO" id="GO:0005524">
    <property type="term" value="F:ATP binding"/>
    <property type="evidence" value="ECO:0007669"/>
    <property type="project" value="UniProtKB-UniRule"/>
</dbReference>
<feature type="signal peptide" evidence="29">
    <location>
        <begin position="1"/>
        <end position="19"/>
    </location>
</feature>
<dbReference type="EC" id="2.7.11.1" evidence="6"/>
<evidence type="ECO:0000256" key="4">
    <source>
        <dbReference type="ARBA" id="ARBA00004389"/>
    </source>
</evidence>
<evidence type="ECO:0000256" key="26">
    <source>
        <dbReference type="ARBA" id="ARBA00056628"/>
    </source>
</evidence>
<keyword evidence="12" id="KW-0812">Transmembrane</keyword>
<keyword evidence="17" id="KW-0256">Endoplasmic reticulum</keyword>
<comment type="catalytic activity">
    <reaction evidence="23">
        <text>L-threonyl-[protein] + ATP = O-phospho-L-threonyl-[protein] + ADP + H(+)</text>
        <dbReference type="Rhea" id="RHEA:46608"/>
        <dbReference type="Rhea" id="RHEA-COMP:11060"/>
        <dbReference type="Rhea" id="RHEA-COMP:11605"/>
        <dbReference type="ChEBI" id="CHEBI:15378"/>
        <dbReference type="ChEBI" id="CHEBI:30013"/>
        <dbReference type="ChEBI" id="CHEBI:30616"/>
        <dbReference type="ChEBI" id="CHEBI:61977"/>
        <dbReference type="ChEBI" id="CHEBI:456216"/>
        <dbReference type="EC" id="2.7.11.1"/>
    </reaction>
</comment>
<name>A0A0D3F7L7_9ORYZ</name>
<dbReference type="GO" id="GO:0005886">
    <property type="term" value="C:plasma membrane"/>
    <property type="evidence" value="ECO:0007669"/>
    <property type="project" value="UniProtKB-SubCell"/>
</dbReference>
<proteinExistence type="inferred from homology"/>
<evidence type="ECO:0000256" key="24">
    <source>
        <dbReference type="ARBA" id="ARBA00048679"/>
    </source>
</evidence>
<reference evidence="31" key="2">
    <citation type="submission" date="2015-03" db="UniProtKB">
        <authorList>
            <consortium name="EnsemblPlants"/>
        </authorList>
    </citation>
    <scope>IDENTIFICATION</scope>
</reference>